<dbReference type="PANTHER" id="PTHR45527">
    <property type="entry name" value="NONRIBOSOMAL PEPTIDE SYNTHETASE"/>
    <property type="match status" value="1"/>
</dbReference>
<evidence type="ECO:0000313" key="2">
    <source>
        <dbReference type="Proteomes" id="UP000250140"/>
    </source>
</evidence>
<dbReference type="GO" id="GO:0043041">
    <property type="term" value="P:amino acid activation for nonribosomal peptide biosynthetic process"/>
    <property type="evidence" value="ECO:0007669"/>
    <property type="project" value="TreeGrafter"/>
</dbReference>
<evidence type="ECO:0008006" key="3">
    <source>
        <dbReference type="Google" id="ProtNLM"/>
    </source>
</evidence>
<organism evidence="1 2">
    <name type="scientific">Glonium stellatum</name>
    <dbReference type="NCBI Taxonomy" id="574774"/>
    <lineage>
        <taxon>Eukaryota</taxon>
        <taxon>Fungi</taxon>
        <taxon>Dikarya</taxon>
        <taxon>Ascomycota</taxon>
        <taxon>Pezizomycotina</taxon>
        <taxon>Dothideomycetes</taxon>
        <taxon>Pleosporomycetidae</taxon>
        <taxon>Gloniales</taxon>
        <taxon>Gloniaceae</taxon>
        <taxon>Glonium</taxon>
    </lineage>
</organism>
<dbReference type="SUPFAM" id="SSF52777">
    <property type="entry name" value="CoA-dependent acyltransferases"/>
    <property type="match status" value="2"/>
</dbReference>
<dbReference type="Gene3D" id="3.30.559.30">
    <property type="entry name" value="Nonribosomal peptide synthetase, condensation domain"/>
    <property type="match status" value="1"/>
</dbReference>
<dbReference type="GO" id="GO:0005737">
    <property type="term" value="C:cytoplasm"/>
    <property type="evidence" value="ECO:0007669"/>
    <property type="project" value="TreeGrafter"/>
</dbReference>
<dbReference type="Gene3D" id="3.30.559.10">
    <property type="entry name" value="Chloramphenicol acetyltransferase-like domain"/>
    <property type="match status" value="1"/>
</dbReference>
<keyword evidence="2" id="KW-1185">Reference proteome</keyword>
<protein>
    <recommendedName>
        <fullName evidence="3">Acyltransferase</fullName>
    </recommendedName>
</protein>
<dbReference type="PANTHER" id="PTHR45527:SF1">
    <property type="entry name" value="FATTY ACID SYNTHASE"/>
    <property type="match status" value="1"/>
</dbReference>
<dbReference type="OrthoDB" id="10253869at2759"/>
<name>A0A8E2EVW3_9PEZI</name>
<dbReference type="GO" id="GO:0044550">
    <property type="term" value="P:secondary metabolite biosynthetic process"/>
    <property type="evidence" value="ECO:0007669"/>
    <property type="project" value="TreeGrafter"/>
</dbReference>
<accession>A0A8E2EVW3</accession>
<reference evidence="1 2" key="1">
    <citation type="journal article" date="2016" name="Nat. Commun.">
        <title>Ectomycorrhizal ecology is imprinted in the genome of the dominant symbiotic fungus Cenococcum geophilum.</title>
        <authorList>
            <consortium name="DOE Joint Genome Institute"/>
            <person name="Peter M."/>
            <person name="Kohler A."/>
            <person name="Ohm R.A."/>
            <person name="Kuo A."/>
            <person name="Krutzmann J."/>
            <person name="Morin E."/>
            <person name="Arend M."/>
            <person name="Barry K.W."/>
            <person name="Binder M."/>
            <person name="Choi C."/>
            <person name="Clum A."/>
            <person name="Copeland A."/>
            <person name="Grisel N."/>
            <person name="Haridas S."/>
            <person name="Kipfer T."/>
            <person name="LaButti K."/>
            <person name="Lindquist E."/>
            <person name="Lipzen A."/>
            <person name="Maire R."/>
            <person name="Meier B."/>
            <person name="Mihaltcheva S."/>
            <person name="Molinier V."/>
            <person name="Murat C."/>
            <person name="Poggeler S."/>
            <person name="Quandt C.A."/>
            <person name="Sperisen C."/>
            <person name="Tritt A."/>
            <person name="Tisserant E."/>
            <person name="Crous P.W."/>
            <person name="Henrissat B."/>
            <person name="Nehls U."/>
            <person name="Egli S."/>
            <person name="Spatafora J.W."/>
            <person name="Grigoriev I.V."/>
            <person name="Martin F.M."/>
        </authorList>
    </citation>
    <scope>NUCLEOTIDE SEQUENCE [LARGE SCALE GENOMIC DNA]</scope>
    <source>
        <strain evidence="1 2">CBS 207.34</strain>
    </source>
</reference>
<dbReference type="InterPro" id="IPR023213">
    <property type="entry name" value="CAT-like_dom_sf"/>
</dbReference>
<gene>
    <name evidence="1" type="ORF">AOQ84DRAFT_379189</name>
</gene>
<proteinExistence type="predicted"/>
<dbReference type="EMBL" id="KV750196">
    <property type="protein sequence ID" value="OCL05845.1"/>
    <property type="molecule type" value="Genomic_DNA"/>
</dbReference>
<evidence type="ECO:0000313" key="1">
    <source>
        <dbReference type="EMBL" id="OCL05845.1"/>
    </source>
</evidence>
<dbReference type="Proteomes" id="UP000250140">
    <property type="component" value="Unassembled WGS sequence"/>
</dbReference>
<dbReference type="AlphaFoldDB" id="A0A8E2EVW3"/>
<dbReference type="GO" id="GO:0031177">
    <property type="term" value="F:phosphopantetheine binding"/>
    <property type="evidence" value="ECO:0007669"/>
    <property type="project" value="TreeGrafter"/>
</dbReference>
<sequence length="594" mass="66603">MRFSGAVKKRLQKDISVDDLTLYPSIQEQARVLDSRPVRNTETVQRRLGPPSVEDMTHCSGQTNKALQTEGRAKVLLKKLGLSWNDVEDIIHAPDVSYIYLRRRRPQTWTQRAIYIAQRANHDQLVNAWKAVLLHHPMLRAIPSGFPDEEYASLEVDPYRASVKRLFIVLQGNDLWWNCSISTGIEVQEPQELRSTFLNEWADADMGPLVRVAFANIRSTGTGAFILVGNHAAFDNLSMNLVLEDLNSALDHDLTAEEMLQAPGHTSYKDFADRYYLHRRGNSAMEAVAFHAQRLRGIGNLKKSLWPAQRAPGWFKGCDDGWTNADGTLGDTALRIPLDQPSDREGVDGLTRTAPTIRLKEMKAAYGILPHIILKAAVSLFNMRRTGTNAALFANVEAGRSWPFSKDWTTLGEVLQNPLNIAGPLFHVVINRIEITNPDEKVIHLLKRVQEEQVLLSQYCQAPLFEIQRALSSEDVKVMDEAVLRQGYNWAPGIQSAAAGRSQSTIRPPALAKFQRVAYDDIGFAWTCGLWDPQTLYVNASYDDCQLSKPEVMLALEEVLCAGAWLSDPNNVEKKVSDCVFEGMQVGELVKSLE</sequence>